<protein>
    <recommendedName>
        <fullName evidence="4">Methyl-accepting transducer domain-containing protein</fullName>
    </recommendedName>
</protein>
<name>A0A1K0FXQ1_9ACTN</name>
<dbReference type="AlphaFoldDB" id="A0A1K0FXQ1"/>
<keyword evidence="6" id="KW-1185">Reference proteome</keyword>
<accession>A0A1K0FXQ1</accession>
<organism evidence="5 6">
    <name type="scientific">Couchioplanes caeruleus subsp. caeruleus</name>
    <dbReference type="NCBI Taxonomy" id="56427"/>
    <lineage>
        <taxon>Bacteria</taxon>
        <taxon>Bacillati</taxon>
        <taxon>Actinomycetota</taxon>
        <taxon>Actinomycetes</taxon>
        <taxon>Micromonosporales</taxon>
        <taxon>Micromonosporaceae</taxon>
        <taxon>Couchioplanes</taxon>
    </lineage>
</organism>
<dbReference type="InterPro" id="IPR004089">
    <property type="entry name" value="MCPsignal_dom"/>
</dbReference>
<feature type="domain" description="Methyl-accepting transducer" evidence="4">
    <location>
        <begin position="1"/>
        <end position="139"/>
    </location>
</feature>
<dbReference type="PANTHER" id="PTHR32089:SF112">
    <property type="entry name" value="LYSOZYME-LIKE PROTEIN-RELATED"/>
    <property type="match status" value="1"/>
</dbReference>
<evidence type="ECO:0000256" key="3">
    <source>
        <dbReference type="PROSITE-ProRule" id="PRU00284"/>
    </source>
</evidence>
<dbReference type="EMBL" id="MEIA01000543">
    <property type="protein sequence ID" value="OJF09858.1"/>
    <property type="molecule type" value="Genomic_DNA"/>
</dbReference>
<evidence type="ECO:0000313" key="6">
    <source>
        <dbReference type="Proteomes" id="UP000182486"/>
    </source>
</evidence>
<dbReference type="SUPFAM" id="SSF58104">
    <property type="entry name" value="Methyl-accepting chemotaxis protein (MCP) signaling domain"/>
    <property type="match status" value="1"/>
</dbReference>
<sequence length="154" mass="15781">MQINLLALNATIESARAGEAGKGFAVVAGEVKELAQETARATADIVAQVNAIQTDTGAAVEGIERIGAVVGEINSQQVTIAAAVEEQSVTSAEVSRGITGAARGSTEIASAAAADDVADVTGRTRSEVEEARHAADELARMSTGLHQLVSHLRY</sequence>
<dbReference type="GO" id="GO:0007165">
    <property type="term" value="P:signal transduction"/>
    <property type="evidence" value="ECO:0007669"/>
    <property type="project" value="UniProtKB-KW"/>
</dbReference>
<dbReference type="Pfam" id="PF00015">
    <property type="entry name" value="MCPsignal"/>
    <property type="match status" value="1"/>
</dbReference>
<dbReference type="Gene3D" id="1.10.287.950">
    <property type="entry name" value="Methyl-accepting chemotaxis protein"/>
    <property type="match status" value="1"/>
</dbReference>
<keyword evidence="1 3" id="KW-0807">Transducer</keyword>
<evidence type="ECO:0000256" key="1">
    <source>
        <dbReference type="ARBA" id="ARBA00023224"/>
    </source>
</evidence>
<comment type="caution">
    <text evidence="5">The sequence shown here is derived from an EMBL/GenBank/DDBJ whole genome shotgun (WGS) entry which is preliminary data.</text>
</comment>
<comment type="similarity">
    <text evidence="2">Belongs to the methyl-accepting chemotaxis (MCP) protein family.</text>
</comment>
<dbReference type="PROSITE" id="PS50111">
    <property type="entry name" value="CHEMOTAXIS_TRANSDUC_2"/>
    <property type="match status" value="1"/>
</dbReference>
<dbReference type="Proteomes" id="UP000182486">
    <property type="component" value="Unassembled WGS sequence"/>
</dbReference>
<dbReference type="GO" id="GO:0016020">
    <property type="term" value="C:membrane"/>
    <property type="evidence" value="ECO:0007669"/>
    <property type="project" value="InterPro"/>
</dbReference>
<dbReference type="PRINTS" id="PR00260">
    <property type="entry name" value="CHEMTRNSDUCR"/>
</dbReference>
<dbReference type="InterPro" id="IPR004090">
    <property type="entry name" value="Chemotax_Me-accpt_rcpt"/>
</dbReference>
<reference evidence="5 6" key="1">
    <citation type="submission" date="2016-09" db="EMBL/GenBank/DDBJ databases">
        <title>Couchioplanes caeruleus draft genome sequence.</title>
        <authorList>
            <person name="Sheehan J."/>
            <person name="Caffrey P."/>
        </authorList>
    </citation>
    <scope>NUCLEOTIDE SEQUENCE [LARGE SCALE GENOMIC DNA]</scope>
    <source>
        <strain evidence="5 6">DSM 43634</strain>
    </source>
</reference>
<evidence type="ECO:0000313" key="5">
    <source>
        <dbReference type="EMBL" id="OJF09858.1"/>
    </source>
</evidence>
<evidence type="ECO:0000259" key="4">
    <source>
        <dbReference type="PROSITE" id="PS50111"/>
    </source>
</evidence>
<gene>
    <name evidence="5" type="ORF">BG844_35275</name>
</gene>
<proteinExistence type="inferred from homology"/>
<dbReference type="PANTHER" id="PTHR32089">
    <property type="entry name" value="METHYL-ACCEPTING CHEMOTAXIS PROTEIN MCPB"/>
    <property type="match status" value="1"/>
</dbReference>
<dbReference type="GO" id="GO:0006935">
    <property type="term" value="P:chemotaxis"/>
    <property type="evidence" value="ECO:0007669"/>
    <property type="project" value="InterPro"/>
</dbReference>
<dbReference type="GO" id="GO:0004888">
    <property type="term" value="F:transmembrane signaling receptor activity"/>
    <property type="evidence" value="ECO:0007669"/>
    <property type="project" value="InterPro"/>
</dbReference>
<evidence type="ECO:0000256" key="2">
    <source>
        <dbReference type="ARBA" id="ARBA00029447"/>
    </source>
</evidence>